<evidence type="ECO:0000259" key="7">
    <source>
        <dbReference type="Pfam" id="PF00696"/>
    </source>
</evidence>
<evidence type="ECO:0000313" key="8">
    <source>
        <dbReference type="EMBL" id="SLN49238.1"/>
    </source>
</evidence>
<dbReference type="Gene3D" id="3.40.1160.10">
    <property type="entry name" value="Acetylglutamate kinase-like"/>
    <property type="match status" value="1"/>
</dbReference>
<dbReference type="NCBIfam" id="NF009008">
    <property type="entry name" value="PRK12354.1"/>
    <property type="match status" value="1"/>
</dbReference>
<dbReference type="Proteomes" id="UP000193307">
    <property type="component" value="Unassembled WGS sequence"/>
</dbReference>
<dbReference type="PANTHER" id="PTHR30409">
    <property type="entry name" value="CARBAMATE KINASE"/>
    <property type="match status" value="1"/>
</dbReference>
<dbReference type="RefSeq" id="WP_425287522.1">
    <property type="nucleotide sequence ID" value="NZ_FNZV01000007.1"/>
</dbReference>
<evidence type="ECO:0000256" key="6">
    <source>
        <dbReference type="PIRNR" id="PIRNR000723"/>
    </source>
</evidence>
<dbReference type="FunFam" id="3.40.1160.10:FF:000007">
    <property type="entry name" value="Carbamate kinase"/>
    <property type="match status" value="1"/>
</dbReference>
<gene>
    <name evidence="8" type="primary">arcC1</name>
    <name evidence="8" type="ORF">PAM7971_02409</name>
</gene>
<dbReference type="GO" id="GO:0019546">
    <property type="term" value="P:L-arginine deiminase pathway"/>
    <property type="evidence" value="ECO:0007669"/>
    <property type="project" value="TreeGrafter"/>
</dbReference>
<evidence type="ECO:0000256" key="3">
    <source>
        <dbReference type="ARBA" id="ARBA00022679"/>
    </source>
</evidence>
<evidence type="ECO:0000256" key="2">
    <source>
        <dbReference type="ARBA" id="ARBA00011066"/>
    </source>
</evidence>
<sequence length="315" mass="32778">MSPPWGLEMLVVAAVGGNALLQRGQPLTAEMQRANVRTAAQALAQIVRAGHQLIITHGNGPQVGLLALQGAAYKPDEAYPLDVLGAETEGMIGYLIEQELENTLGHDHAVATLLTQVIVDPNDPAFHTPTKFVGPVYTKAEAETRAKSAGWSIAQDGDHWRRVVPSPAPIEIPDMRVLRLLLDQGVIVICAGGGGIPVVRRADGSMIGVEAVIDKDAASALLAADIGADALLLLTDVDAVYQDFGSSAAMPISHLTPDQGRALAMPKGSMGPKVSAACGFAELGGFAGIGRLADALAILEGTAGTRVASQRREKP</sequence>
<dbReference type="PIRSF" id="PIRSF000723">
    <property type="entry name" value="Carbamate_kin"/>
    <property type="match status" value="1"/>
</dbReference>
<dbReference type="EMBL" id="FWFW01000007">
    <property type="protein sequence ID" value="SLN49238.1"/>
    <property type="molecule type" value="Genomic_DNA"/>
</dbReference>
<comment type="pathway">
    <text evidence="1">Amino-acid degradation; L-arginine degradation via ADI pathway.</text>
</comment>
<keyword evidence="3 6" id="KW-0808">Transferase</keyword>
<dbReference type="InterPro" id="IPR003964">
    <property type="entry name" value="Carb_kinase"/>
</dbReference>
<accession>A0A1Y5T0I7</accession>
<keyword evidence="4 6" id="KW-0418">Kinase</keyword>
<keyword evidence="9" id="KW-1185">Reference proteome</keyword>
<dbReference type="GO" id="GO:0005829">
    <property type="term" value="C:cytosol"/>
    <property type="evidence" value="ECO:0007669"/>
    <property type="project" value="TreeGrafter"/>
</dbReference>
<dbReference type="NCBIfam" id="TIGR00746">
    <property type="entry name" value="arcC"/>
    <property type="match status" value="1"/>
</dbReference>
<comment type="similarity">
    <text evidence="2 6">Belongs to the carbamate kinase family.</text>
</comment>
<name>A0A1Y5T0I7_9RHOB</name>
<feature type="domain" description="Aspartate/glutamate/uridylate kinase" evidence="7">
    <location>
        <begin position="9"/>
        <end position="284"/>
    </location>
</feature>
<dbReference type="CDD" id="cd04235">
    <property type="entry name" value="AAK_CK"/>
    <property type="match status" value="1"/>
</dbReference>
<dbReference type="PANTHER" id="PTHR30409:SF1">
    <property type="entry name" value="CARBAMATE KINASE-RELATED"/>
    <property type="match status" value="1"/>
</dbReference>
<protein>
    <recommendedName>
        <fullName evidence="5 6">Carbamate kinase</fullName>
    </recommendedName>
</protein>
<dbReference type="GO" id="GO:0008804">
    <property type="term" value="F:carbamate kinase activity"/>
    <property type="evidence" value="ECO:0007669"/>
    <property type="project" value="UniProtKB-UniRule"/>
</dbReference>
<evidence type="ECO:0000256" key="5">
    <source>
        <dbReference type="NCBIfam" id="TIGR00746"/>
    </source>
</evidence>
<dbReference type="SUPFAM" id="SSF53633">
    <property type="entry name" value="Carbamate kinase-like"/>
    <property type="match status" value="1"/>
</dbReference>
<dbReference type="AlphaFoldDB" id="A0A1Y5T0I7"/>
<dbReference type="STRING" id="658057.SAMN04488032_10788"/>
<evidence type="ECO:0000256" key="1">
    <source>
        <dbReference type="ARBA" id="ARBA00004850"/>
    </source>
</evidence>
<evidence type="ECO:0000256" key="4">
    <source>
        <dbReference type="ARBA" id="ARBA00022777"/>
    </source>
</evidence>
<reference evidence="8 9" key="1">
    <citation type="submission" date="2017-03" db="EMBL/GenBank/DDBJ databases">
        <authorList>
            <person name="Afonso C.L."/>
            <person name="Miller P.J."/>
            <person name="Scott M.A."/>
            <person name="Spackman E."/>
            <person name="Goraichik I."/>
            <person name="Dimitrov K.M."/>
            <person name="Suarez D.L."/>
            <person name="Swayne D.E."/>
        </authorList>
    </citation>
    <scope>NUCLEOTIDE SEQUENCE [LARGE SCALE GENOMIC DNA]</scope>
    <source>
        <strain evidence="8 9">CECT 7971</strain>
    </source>
</reference>
<dbReference type="PRINTS" id="PR01469">
    <property type="entry name" value="CARBMTKINASE"/>
</dbReference>
<dbReference type="Pfam" id="PF00696">
    <property type="entry name" value="AA_kinase"/>
    <property type="match status" value="1"/>
</dbReference>
<dbReference type="InterPro" id="IPR001048">
    <property type="entry name" value="Asp/Glu/Uridylate_kinase"/>
</dbReference>
<proteinExistence type="inferred from homology"/>
<dbReference type="InterPro" id="IPR036393">
    <property type="entry name" value="AceGlu_kinase-like_sf"/>
</dbReference>
<organism evidence="8 9">
    <name type="scientific">Pacificibacter marinus</name>
    <dbReference type="NCBI Taxonomy" id="658057"/>
    <lineage>
        <taxon>Bacteria</taxon>
        <taxon>Pseudomonadati</taxon>
        <taxon>Pseudomonadota</taxon>
        <taxon>Alphaproteobacteria</taxon>
        <taxon>Rhodobacterales</taxon>
        <taxon>Roseobacteraceae</taxon>
        <taxon>Pacificibacter</taxon>
    </lineage>
</organism>
<evidence type="ECO:0000313" key="9">
    <source>
        <dbReference type="Proteomes" id="UP000193307"/>
    </source>
</evidence>